<feature type="compositionally biased region" description="Polar residues" evidence="1">
    <location>
        <begin position="106"/>
        <end position="119"/>
    </location>
</feature>
<protein>
    <submittedName>
        <fullName evidence="4">Uncharacterized protein</fullName>
    </submittedName>
</protein>
<keyword evidence="2" id="KW-1133">Transmembrane helix</keyword>
<feature type="signal peptide" evidence="3">
    <location>
        <begin position="1"/>
        <end position="19"/>
    </location>
</feature>
<dbReference type="AlphaFoldDB" id="A0A7D9IAN8"/>
<evidence type="ECO:0000313" key="5">
    <source>
        <dbReference type="Proteomes" id="UP001152795"/>
    </source>
</evidence>
<feature type="chain" id="PRO_5043870826" evidence="3">
    <location>
        <begin position="20"/>
        <end position="153"/>
    </location>
</feature>
<keyword evidence="2" id="KW-0472">Membrane</keyword>
<name>A0A7D9IAN8_PARCT</name>
<comment type="caution">
    <text evidence="4">The sequence shown here is derived from an EMBL/GenBank/DDBJ whole genome shotgun (WGS) entry which is preliminary data.</text>
</comment>
<dbReference type="Proteomes" id="UP001152795">
    <property type="component" value="Unassembled WGS sequence"/>
</dbReference>
<evidence type="ECO:0000256" key="2">
    <source>
        <dbReference type="SAM" id="Phobius"/>
    </source>
</evidence>
<evidence type="ECO:0000313" key="4">
    <source>
        <dbReference type="EMBL" id="CAB4003165.1"/>
    </source>
</evidence>
<keyword evidence="5" id="KW-1185">Reference proteome</keyword>
<evidence type="ECO:0000256" key="3">
    <source>
        <dbReference type="SAM" id="SignalP"/>
    </source>
</evidence>
<keyword evidence="3" id="KW-0732">Signal</keyword>
<feature type="region of interest" description="Disordered" evidence="1">
    <location>
        <begin position="106"/>
        <end position="153"/>
    </location>
</feature>
<organism evidence="4 5">
    <name type="scientific">Paramuricea clavata</name>
    <name type="common">Red gorgonian</name>
    <name type="synonym">Violescent sea-whip</name>
    <dbReference type="NCBI Taxonomy" id="317549"/>
    <lineage>
        <taxon>Eukaryota</taxon>
        <taxon>Metazoa</taxon>
        <taxon>Cnidaria</taxon>
        <taxon>Anthozoa</taxon>
        <taxon>Octocorallia</taxon>
        <taxon>Malacalcyonacea</taxon>
        <taxon>Plexauridae</taxon>
        <taxon>Paramuricea</taxon>
    </lineage>
</organism>
<accession>A0A7D9IAN8</accession>
<feature type="transmembrane region" description="Helical" evidence="2">
    <location>
        <begin position="75"/>
        <end position="97"/>
    </location>
</feature>
<gene>
    <name evidence="4" type="ORF">PACLA_8A031559</name>
</gene>
<proteinExistence type="predicted"/>
<sequence>MTLGLGFLALICSIAFVLASTELCPDGQFKAGFIDDCINCPQNPETGCEAEGDDSESCKISCVKDTPEEKSNNKIIIIGISLGAAALIIVIGLGLYFKRRTNNESTGASENVDVLNSNDENNHSEAPPSPSSGSQIYLGPETAFDLDIRKDQT</sequence>
<keyword evidence="2" id="KW-0812">Transmembrane</keyword>
<dbReference type="EMBL" id="CACRXK020004554">
    <property type="protein sequence ID" value="CAB4003165.1"/>
    <property type="molecule type" value="Genomic_DNA"/>
</dbReference>
<reference evidence="4" key="1">
    <citation type="submission" date="2020-04" db="EMBL/GenBank/DDBJ databases">
        <authorList>
            <person name="Alioto T."/>
            <person name="Alioto T."/>
            <person name="Gomez Garrido J."/>
        </authorList>
    </citation>
    <scope>NUCLEOTIDE SEQUENCE</scope>
    <source>
        <strain evidence="4">A484AB</strain>
    </source>
</reference>
<evidence type="ECO:0000256" key="1">
    <source>
        <dbReference type="SAM" id="MobiDB-lite"/>
    </source>
</evidence>